<dbReference type="EMBL" id="NIOF01000008">
    <property type="protein sequence ID" value="OWQ87744.1"/>
    <property type="molecule type" value="Genomic_DNA"/>
</dbReference>
<feature type="transmembrane region" description="Helical" evidence="1">
    <location>
        <begin position="53"/>
        <end position="76"/>
    </location>
</feature>
<reference evidence="2 3" key="1">
    <citation type="journal article" date="2008" name="Int. J. Syst. Evol. Microbiol.">
        <title>Description of Roseateles aquatilis sp. nov. and Roseateles terrae sp. nov., in the class Betaproteobacteria, and emended description of the genus Roseateles.</title>
        <authorList>
            <person name="Gomila M."/>
            <person name="Bowien B."/>
            <person name="Falsen E."/>
            <person name="Moore E.R."/>
            <person name="Lalucat J."/>
        </authorList>
    </citation>
    <scope>NUCLEOTIDE SEQUENCE [LARGE SCALE GENOMIC DNA]</scope>
    <source>
        <strain evidence="2 3">CCUG 48205</strain>
    </source>
</reference>
<evidence type="ECO:0000313" key="3">
    <source>
        <dbReference type="Proteomes" id="UP000197468"/>
    </source>
</evidence>
<name>A0A246J687_9BURK</name>
<keyword evidence="1" id="KW-1133">Transmembrane helix</keyword>
<proteinExistence type="predicted"/>
<protein>
    <recommendedName>
        <fullName evidence="4">DUF2970 domain-containing protein</fullName>
    </recommendedName>
</protein>
<evidence type="ECO:0008006" key="4">
    <source>
        <dbReference type="Google" id="ProtNLM"/>
    </source>
</evidence>
<dbReference type="InterPro" id="IPR021344">
    <property type="entry name" value="DUF2970"/>
</dbReference>
<sequence length="83" mass="8922">MTDHLKPGEDLKLAAQRKGSFWGTLRAVAWSFFGVRKGSEYEKDVSQLNPLHVIAAGVIAAALFVLGLVLLVRWVVSSGAALS</sequence>
<evidence type="ECO:0000313" key="2">
    <source>
        <dbReference type="EMBL" id="OWQ87744.1"/>
    </source>
</evidence>
<dbReference type="OrthoDB" id="8657357at2"/>
<dbReference type="AlphaFoldDB" id="A0A246J687"/>
<dbReference type="RefSeq" id="WP_088386232.1">
    <property type="nucleotide sequence ID" value="NZ_NIOF01000008.1"/>
</dbReference>
<comment type="caution">
    <text evidence="2">The sequence shown here is derived from an EMBL/GenBank/DDBJ whole genome shotgun (WGS) entry which is preliminary data.</text>
</comment>
<evidence type="ECO:0000256" key="1">
    <source>
        <dbReference type="SAM" id="Phobius"/>
    </source>
</evidence>
<dbReference type="Proteomes" id="UP000197468">
    <property type="component" value="Unassembled WGS sequence"/>
</dbReference>
<gene>
    <name evidence="2" type="ORF">CDN99_17800</name>
</gene>
<keyword evidence="3" id="KW-1185">Reference proteome</keyword>
<keyword evidence="1" id="KW-0812">Transmembrane</keyword>
<accession>A0A246J687</accession>
<organism evidence="2 3">
    <name type="scientific">Roseateles aquatilis</name>
    <dbReference type="NCBI Taxonomy" id="431061"/>
    <lineage>
        <taxon>Bacteria</taxon>
        <taxon>Pseudomonadati</taxon>
        <taxon>Pseudomonadota</taxon>
        <taxon>Betaproteobacteria</taxon>
        <taxon>Burkholderiales</taxon>
        <taxon>Sphaerotilaceae</taxon>
        <taxon>Roseateles</taxon>
    </lineage>
</organism>
<keyword evidence="1" id="KW-0472">Membrane</keyword>
<dbReference type="Pfam" id="PF11174">
    <property type="entry name" value="DUF2970"/>
    <property type="match status" value="1"/>
</dbReference>